<dbReference type="PANTHER" id="PTHR37162:SF1">
    <property type="entry name" value="BED-TYPE DOMAIN-CONTAINING PROTEIN"/>
    <property type="match status" value="1"/>
</dbReference>
<dbReference type="EMBL" id="OU963863">
    <property type="protein sequence ID" value="CAH0384089.1"/>
    <property type="molecule type" value="Genomic_DNA"/>
</dbReference>
<dbReference type="AlphaFoldDB" id="A0A9P0A4J3"/>
<dbReference type="Proteomes" id="UP001152759">
    <property type="component" value="Chromosome 2"/>
</dbReference>
<evidence type="ECO:0000313" key="2">
    <source>
        <dbReference type="Proteomes" id="UP001152759"/>
    </source>
</evidence>
<proteinExistence type="predicted"/>
<gene>
    <name evidence="1" type="ORF">BEMITA_LOCUS3465</name>
</gene>
<evidence type="ECO:0000313" key="1">
    <source>
        <dbReference type="EMBL" id="CAH0384089.1"/>
    </source>
</evidence>
<accession>A0A9P0A4J3</accession>
<organism evidence="1 2">
    <name type="scientific">Bemisia tabaci</name>
    <name type="common">Sweetpotato whitefly</name>
    <name type="synonym">Aleurodes tabaci</name>
    <dbReference type="NCBI Taxonomy" id="7038"/>
    <lineage>
        <taxon>Eukaryota</taxon>
        <taxon>Metazoa</taxon>
        <taxon>Ecdysozoa</taxon>
        <taxon>Arthropoda</taxon>
        <taxon>Hexapoda</taxon>
        <taxon>Insecta</taxon>
        <taxon>Pterygota</taxon>
        <taxon>Neoptera</taxon>
        <taxon>Paraneoptera</taxon>
        <taxon>Hemiptera</taxon>
        <taxon>Sternorrhyncha</taxon>
        <taxon>Aleyrodoidea</taxon>
        <taxon>Aleyrodidae</taxon>
        <taxon>Aleyrodinae</taxon>
        <taxon>Bemisia</taxon>
    </lineage>
</organism>
<reference evidence="1" key="1">
    <citation type="submission" date="2021-12" db="EMBL/GenBank/DDBJ databases">
        <authorList>
            <person name="King R."/>
        </authorList>
    </citation>
    <scope>NUCLEOTIDE SEQUENCE</scope>
</reference>
<name>A0A9P0A4J3_BEMTA</name>
<dbReference type="PANTHER" id="PTHR37162">
    <property type="entry name" value="HAT FAMILY DIMERISATION DOMAINCONTAINING PROTEIN-RELATED"/>
    <property type="match status" value="1"/>
</dbReference>
<protein>
    <recommendedName>
        <fullName evidence="3">DUF4371 domain-containing protein</fullName>
    </recommendedName>
</protein>
<evidence type="ECO:0008006" key="3">
    <source>
        <dbReference type="Google" id="ProtNLM"/>
    </source>
</evidence>
<sequence length="109" mass="12503">MHGCHHSVKTLLMKDCPFLFTSTCICHSFALCVNKGVAELPRHSEDCLRDFCNFIKNSAIRYAHLKACQVICELKPNKMLKKVDTRWLSLGDVMARVIRYDSMIQLNSL</sequence>
<keyword evidence="2" id="KW-1185">Reference proteome</keyword>